<dbReference type="InterPro" id="IPR000600">
    <property type="entry name" value="ROK"/>
</dbReference>
<accession>A0A6A8MEC7</accession>
<dbReference type="PANTHER" id="PTHR18964:SF170">
    <property type="entry name" value="SUGAR KINASE"/>
    <property type="match status" value="1"/>
</dbReference>
<dbReference type="SUPFAM" id="SSF53067">
    <property type="entry name" value="Actin-like ATPase domain"/>
    <property type="match status" value="1"/>
</dbReference>
<sequence>MSDKYLAIDIGGTNLKYGLLDRSGQLLEHDKEATPSSNLDDFWQAVRAIIAKYQGQIRGVAFSAPGKIDLKTCTVHFGGALPFLDGLNVASRVHEDFPDLAVAIENDGKAAALAEYWMGNLAGKKNCAALILGTGVGGGIILNGQLLHGAHFQAGELSFMLAARDQPTMNGAVCSAVGMIRQVNEACGAEDLTDGLAAFAKINAGDAQATEIFDRYCSDLAKMVLNIQSVVDLSDYVFGGGISAQPALLPSIQRQYDQLVKSSPIIAKTLTKPRFALAKFGNDANLYGAVYNLLLATR</sequence>
<evidence type="ECO:0000313" key="3">
    <source>
        <dbReference type="Proteomes" id="UP000438120"/>
    </source>
</evidence>
<dbReference type="Proteomes" id="UP000438120">
    <property type="component" value="Unassembled WGS sequence"/>
</dbReference>
<dbReference type="CDD" id="cd24152">
    <property type="entry name" value="ASKHA_NBD_ROK-like"/>
    <property type="match status" value="1"/>
</dbReference>
<evidence type="ECO:0000313" key="2">
    <source>
        <dbReference type="EMBL" id="MST87138.1"/>
    </source>
</evidence>
<dbReference type="AlphaFoldDB" id="A0A6A8MEC7"/>
<proteinExistence type="inferred from homology"/>
<dbReference type="Pfam" id="PF00480">
    <property type="entry name" value="ROK"/>
    <property type="match status" value="1"/>
</dbReference>
<evidence type="ECO:0000256" key="1">
    <source>
        <dbReference type="ARBA" id="ARBA00006479"/>
    </source>
</evidence>
<gene>
    <name evidence="2" type="ORF">FYJ62_05675</name>
</gene>
<comment type="similarity">
    <text evidence="1">Belongs to the ROK (NagC/XylR) family.</text>
</comment>
<dbReference type="Gene3D" id="3.30.420.40">
    <property type="match status" value="2"/>
</dbReference>
<comment type="caution">
    <text evidence="2">The sequence shown here is derived from an EMBL/GenBank/DDBJ whole genome shotgun (WGS) entry which is preliminary data.</text>
</comment>
<name>A0A6A8MEC7_9LACO</name>
<dbReference type="PANTHER" id="PTHR18964">
    <property type="entry name" value="ROK (REPRESSOR, ORF, KINASE) FAMILY"/>
    <property type="match status" value="1"/>
</dbReference>
<dbReference type="OrthoDB" id="9795247at2"/>
<dbReference type="InterPro" id="IPR043129">
    <property type="entry name" value="ATPase_NBD"/>
</dbReference>
<reference evidence="2 3" key="1">
    <citation type="submission" date="2019-08" db="EMBL/GenBank/DDBJ databases">
        <title>In-depth cultivation of the pig gut microbiome towards novel bacterial diversity and tailored functional studies.</title>
        <authorList>
            <person name="Wylensek D."/>
            <person name="Hitch T.C.A."/>
            <person name="Clavel T."/>
        </authorList>
    </citation>
    <scope>NUCLEOTIDE SEQUENCE [LARGE SCALE GENOMIC DNA]</scope>
    <source>
        <strain evidence="2 3">Bifido-178-WT-2B</strain>
    </source>
</reference>
<dbReference type="RefSeq" id="WP_154548622.1">
    <property type="nucleotide sequence ID" value="NZ_VUMX01000012.1"/>
</dbReference>
<keyword evidence="3" id="KW-1185">Reference proteome</keyword>
<protein>
    <submittedName>
        <fullName evidence="2">ROK family protein</fullName>
    </submittedName>
</protein>
<dbReference type="EMBL" id="VUMX01000012">
    <property type="protein sequence ID" value="MST87138.1"/>
    <property type="molecule type" value="Genomic_DNA"/>
</dbReference>
<organism evidence="2 3">
    <name type="scientific">Lactobacillus porci</name>
    <dbReference type="NCBI Taxonomy" id="2012477"/>
    <lineage>
        <taxon>Bacteria</taxon>
        <taxon>Bacillati</taxon>
        <taxon>Bacillota</taxon>
        <taxon>Bacilli</taxon>
        <taxon>Lactobacillales</taxon>
        <taxon>Lactobacillaceae</taxon>
        <taxon>Lactobacillus</taxon>
    </lineage>
</organism>